<dbReference type="InterPro" id="IPR053151">
    <property type="entry name" value="RNase_H-like"/>
</dbReference>
<evidence type="ECO:0000313" key="2">
    <source>
        <dbReference type="Proteomes" id="UP001358586"/>
    </source>
</evidence>
<proteinExistence type="predicted"/>
<accession>A0ABR0PLR1</accession>
<evidence type="ECO:0008006" key="3">
    <source>
        <dbReference type="Google" id="ProtNLM"/>
    </source>
</evidence>
<name>A0ABR0PLR1_GOSAR</name>
<evidence type="ECO:0000313" key="1">
    <source>
        <dbReference type="EMBL" id="KAK5825342.1"/>
    </source>
</evidence>
<dbReference type="EMBL" id="JARKNE010000006">
    <property type="protein sequence ID" value="KAK5825342.1"/>
    <property type="molecule type" value="Genomic_DNA"/>
</dbReference>
<reference evidence="1 2" key="1">
    <citation type="submission" date="2023-03" db="EMBL/GenBank/DDBJ databases">
        <title>WGS of Gossypium arboreum.</title>
        <authorList>
            <person name="Yu D."/>
        </authorList>
    </citation>
    <scope>NUCLEOTIDE SEQUENCE [LARGE SCALE GENOMIC DNA]</scope>
    <source>
        <tissue evidence="1">Leaf</tissue>
    </source>
</reference>
<keyword evidence="2" id="KW-1185">Reference proteome</keyword>
<sequence length="101" mass="11609">MEDDDIWYACNSWLVSLRHARNMEKRNAAGGREAASWEIKWLPPACGWLKLNSDGAVKEVNGYAYAGRVLRDYRGEWVTGYNRNVGRTKVEEADLAWSMVR</sequence>
<dbReference type="Proteomes" id="UP001358586">
    <property type="component" value="Chromosome 6"/>
</dbReference>
<gene>
    <name evidence="1" type="ORF">PVK06_020166</name>
</gene>
<organism evidence="1 2">
    <name type="scientific">Gossypium arboreum</name>
    <name type="common">Tree cotton</name>
    <name type="synonym">Gossypium nanking</name>
    <dbReference type="NCBI Taxonomy" id="29729"/>
    <lineage>
        <taxon>Eukaryota</taxon>
        <taxon>Viridiplantae</taxon>
        <taxon>Streptophyta</taxon>
        <taxon>Embryophyta</taxon>
        <taxon>Tracheophyta</taxon>
        <taxon>Spermatophyta</taxon>
        <taxon>Magnoliopsida</taxon>
        <taxon>eudicotyledons</taxon>
        <taxon>Gunneridae</taxon>
        <taxon>Pentapetalae</taxon>
        <taxon>rosids</taxon>
        <taxon>malvids</taxon>
        <taxon>Malvales</taxon>
        <taxon>Malvaceae</taxon>
        <taxon>Malvoideae</taxon>
        <taxon>Gossypium</taxon>
    </lineage>
</organism>
<comment type="caution">
    <text evidence="1">The sequence shown here is derived from an EMBL/GenBank/DDBJ whole genome shotgun (WGS) entry which is preliminary data.</text>
</comment>
<dbReference type="PANTHER" id="PTHR47723">
    <property type="entry name" value="OS05G0353850 PROTEIN"/>
    <property type="match status" value="1"/>
</dbReference>
<dbReference type="PANTHER" id="PTHR47723:SF13">
    <property type="entry name" value="PUTATIVE-RELATED"/>
    <property type="match status" value="1"/>
</dbReference>
<protein>
    <recommendedName>
        <fullName evidence="3">RNase H type-1 domain-containing protein</fullName>
    </recommendedName>
</protein>